<keyword evidence="3" id="KW-0812">Transmembrane</keyword>
<proteinExistence type="predicted"/>
<evidence type="ECO:0000256" key="3">
    <source>
        <dbReference type="ARBA" id="ARBA00022692"/>
    </source>
</evidence>
<dbReference type="GO" id="GO:0015386">
    <property type="term" value="F:potassium:proton antiporter activity"/>
    <property type="evidence" value="ECO:0007669"/>
    <property type="project" value="TreeGrafter"/>
</dbReference>
<dbReference type="PANTHER" id="PTHR10110">
    <property type="entry name" value="SODIUM/HYDROGEN EXCHANGER"/>
    <property type="match status" value="1"/>
</dbReference>
<evidence type="ECO:0000313" key="10">
    <source>
        <dbReference type="Proteomes" id="UP000887564"/>
    </source>
</evidence>
<evidence type="ECO:0000256" key="8">
    <source>
        <dbReference type="ARBA" id="ARBA00023201"/>
    </source>
</evidence>
<evidence type="ECO:0000259" key="9">
    <source>
        <dbReference type="Pfam" id="PF00999"/>
    </source>
</evidence>
<evidence type="ECO:0000313" key="11">
    <source>
        <dbReference type="WBParaSite" id="PEQ_0001314001-mRNA-1"/>
    </source>
</evidence>
<name>A0A914S2X7_PAREQ</name>
<evidence type="ECO:0000256" key="1">
    <source>
        <dbReference type="ARBA" id="ARBA00004141"/>
    </source>
</evidence>
<dbReference type="AlphaFoldDB" id="A0A914S2X7"/>
<comment type="subcellular location">
    <subcellularLocation>
        <location evidence="1">Membrane</location>
        <topology evidence="1">Multi-pass membrane protein</topology>
    </subcellularLocation>
</comment>
<keyword evidence="5" id="KW-0915">Sodium</keyword>
<evidence type="ECO:0000256" key="4">
    <source>
        <dbReference type="ARBA" id="ARBA00022989"/>
    </source>
</evidence>
<dbReference type="PANTHER" id="PTHR10110:SF98">
    <property type="entry name" value="SODIUM_HYDROGEN EXCHANGER"/>
    <property type="match status" value="1"/>
</dbReference>
<protein>
    <submittedName>
        <fullName evidence="11">Cation/H+ exchanger domain-containing protein</fullName>
    </submittedName>
</protein>
<evidence type="ECO:0000256" key="6">
    <source>
        <dbReference type="ARBA" id="ARBA00023065"/>
    </source>
</evidence>
<sequence>MAYGGLRGAIAFGLVVSMPEQIQAKSMFTTACIAVIYFTVFLQGMTIRPLVNYLKIEREDQEGPTMIQSVYMRKRRCFDASKIVRAYTKITLKEAMEVAKGGKRFTNSDGTPKRTRSAIERATRTAYDNASYQSDEGATTSIGRREAALKNELHKYMSSEENTEALYLMFSQLLDRKLRELNASPRVDDDGIVEHERYTITLSRFVAQQGRQNFDLL</sequence>
<dbReference type="Pfam" id="PF00999">
    <property type="entry name" value="Na_H_Exchanger"/>
    <property type="match status" value="1"/>
</dbReference>
<keyword evidence="8" id="KW-0739">Sodium transport</keyword>
<organism evidence="10 11">
    <name type="scientific">Parascaris equorum</name>
    <name type="common">Equine roundworm</name>
    <dbReference type="NCBI Taxonomy" id="6256"/>
    <lineage>
        <taxon>Eukaryota</taxon>
        <taxon>Metazoa</taxon>
        <taxon>Ecdysozoa</taxon>
        <taxon>Nematoda</taxon>
        <taxon>Chromadorea</taxon>
        <taxon>Rhabditida</taxon>
        <taxon>Spirurina</taxon>
        <taxon>Ascaridomorpha</taxon>
        <taxon>Ascaridoidea</taxon>
        <taxon>Ascarididae</taxon>
        <taxon>Parascaris</taxon>
    </lineage>
</organism>
<dbReference type="Proteomes" id="UP000887564">
    <property type="component" value="Unplaced"/>
</dbReference>
<dbReference type="WBParaSite" id="PEQ_0001314001-mRNA-1">
    <property type="protein sequence ID" value="PEQ_0001314001-mRNA-1"/>
    <property type="gene ID" value="PEQ_0001314001"/>
</dbReference>
<evidence type="ECO:0000256" key="2">
    <source>
        <dbReference type="ARBA" id="ARBA00022448"/>
    </source>
</evidence>
<dbReference type="GO" id="GO:0015385">
    <property type="term" value="F:sodium:proton antiporter activity"/>
    <property type="evidence" value="ECO:0007669"/>
    <property type="project" value="InterPro"/>
</dbReference>
<keyword evidence="2" id="KW-0813">Transport</keyword>
<keyword evidence="10" id="KW-1185">Reference proteome</keyword>
<feature type="domain" description="Cation/H+ exchanger transmembrane" evidence="9">
    <location>
        <begin position="1"/>
        <end position="52"/>
    </location>
</feature>
<evidence type="ECO:0000256" key="7">
    <source>
        <dbReference type="ARBA" id="ARBA00023136"/>
    </source>
</evidence>
<dbReference type="GO" id="GO:0098719">
    <property type="term" value="P:sodium ion import across plasma membrane"/>
    <property type="evidence" value="ECO:0007669"/>
    <property type="project" value="TreeGrafter"/>
</dbReference>
<reference evidence="11" key="1">
    <citation type="submission" date="2022-11" db="UniProtKB">
        <authorList>
            <consortium name="WormBaseParasite"/>
        </authorList>
    </citation>
    <scope>IDENTIFICATION</scope>
</reference>
<dbReference type="GO" id="GO:0005886">
    <property type="term" value="C:plasma membrane"/>
    <property type="evidence" value="ECO:0007669"/>
    <property type="project" value="TreeGrafter"/>
</dbReference>
<dbReference type="GO" id="GO:0051453">
    <property type="term" value="P:regulation of intracellular pH"/>
    <property type="evidence" value="ECO:0007669"/>
    <property type="project" value="TreeGrafter"/>
</dbReference>
<evidence type="ECO:0000256" key="5">
    <source>
        <dbReference type="ARBA" id="ARBA00023053"/>
    </source>
</evidence>
<keyword evidence="4" id="KW-1133">Transmembrane helix</keyword>
<keyword evidence="6" id="KW-0406">Ion transport</keyword>
<accession>A0A914S2X7</accession>
<keyword evidence="7" id="KW-0472">Membrane</keyword>
<dbReference type="InterPro" id="IPR006153">
    <property type="entry name" value="Cation/H_exchanger_TM"/>
</dbReference>
<dbReference type="InterPro" id="IPR018422">
    <property type="entry name" value="Cation/H_exchanger_CPA1"/>
</dbReference>